<proteinExistence type="predicted"/>
<dbReference type="Proteomes" id="UP001186974">
    <property type="component" value="Unassembled WGS sequence"/>
</dbReference>
<feature type="non-terminal residue" evidence="1">
    <location>
        <position position="74"/>
    </location>
</feature>
<sequence>MAPTNDDGDDLTSKMTALLSESPAQTDTDTTTTSTAPPLPPTKSTPKTADERWKELSKLPLFMNELDPDDEGGD</sequence>
<name>A0ACC3CSN1_9PEZI</name>
<evidence type="ECO:0000313" key="1">
    <source>
        <dbReference type="EMBL" id="KAK3044251.1"/>
    </source>
</evidence>
<protein>
    <submittedName>
        <fullName evidence="1">Uncharacterized protein</fullName>
    </submittedName>
</protein>
<gene>
    <name evidence="1" type="ORF">LTS18_001785</name>
</gene>
<accession>A0ACC3CSN1</accession>
<evidence type="ECO:0000313" key="2">
    <source>
        <dbReference type="Proteomes" id="UP001186974"/>
    </source>
</evidence>
<reference evidence="1" key="1">
    <citation type="submission" date="2024-09" db="EMBL/GenBank/DDBJ databases">
        <title>Black Yeasts Isolated from many extreme environments.</title>
        <authorList>
            <person name="Coleine C."/>
            <person name="Stajich J.E."/>
            <person name="Selbmann L."/>
        </authorList>
    </citation>
    <scope>NUCLEOTIDE SEQUENCE</scope>
    <source>
        <strain evidence="1">CCFEE 5737</strain>
    </source>
</reference>
<keyword evidence="2" id="KW-1185">Reference proteome</keyword>
<dbReference type="EMBL" id="JAWDJW010012209">
    <property type="protein sequence ID" value="KAK3044251.1"/>
    <property type="molecule type" value="Genomic_DNA"/>
</dbReference>
<organism evidence="1 2">
    <name type="scientific">Coniosporium uncinatum</name>
    <dbReference type="NCBI Taxonomy" id="93489"/>
    <lineage>
        <taxon>Eukaryota</taxon>
        <taxon>Fungi</taxon>
        <taxon>Dikarya</taxon>
        <taxon>Ascomycota</taxon>
        <taxon>Pezizomycotina</taxon>
        <taxon>Dothideomycetes</taxon>
        <taxon>Dothideomycetes incertae sedis</taxon>
        <taxon>Coniosporium</taxon>
    </lineage>
</organism>
<comment type="caution">
    <text evidence="1">The sequence shown here is derived from an EMBL/GenBank/DDBJ whole genome shotgun (WGS) entry which is preliminary data.</text>
</comment>